<evidence type="ECO:0000313" key="3">
    <source>
        <dbReference type="Proteomes" id="UP001216440"/>
    </source>
</evidence>
<reference evidence="2 3" key="1">
    <citation type="submission" date="2023-03" db="EMBL/GenBank/DDBJ databases">
        <authorList>
            <person name="Mo P."/>
        </authorList>
    </citation>
    <scope>NUCLEOTIDE SEQUENCE [LARGE SCALE GENOMIC DNA]</scope>
    <source>
        <strain evidence="2 3">HUAS 5</strain>
    </source>
</reference>
<feature type="compositionally biased region" description="Basic and acidic residues" evidence="1">
    <location>
        <begin position="134"/>
        <end position="143"/>
    </location>
</feature>
<evidence type="ECO:0000313" key="2">
    <source>
        <dbReference type="EMBL" id="WGD39484.1"/>
    </source>
</evidence>
<evidence type="ECO:0008006" key="4">
    <source>
        <dbReference type="Google" id="ProtNLM"/>
    </source>
</evidence>
<organism evidence="2 3">
    <name type="scientific">Streptomyces cathayae</name>
    <dbReference type="NCBI Taxonomy" id="3031124"/>
    <lineage>
        <taxon>Bacteria</taxon>
        <taxon>Bacillati</taxon>
        <taxon>Actinomycetota</taxon>
        <taxon>Actinomycetes</taxon>
        <taxon>Kitasatosporales</taxon>
        <taxon>Streptomycetaceae</taxon>
        <taxon>Streptomyces</taxon>
    </lineage>
</organism>
<accession>A0ABY8JU24</accession>
<proteinExistence type="predicted"/>
<sequence>MTTVDHRDRAGGLALAVVAALAALAVLALLLAGATAWWALGKDDEGGDGDLLEHVEVSGGKLTVDESDSEYCDDTDIYSYNDCDANSDEIYTFTYEITNKGDGPANYSVIVNAFDDDGDFVGQTYVGATHLKSGRTDSDKGEFSEYGTLEDDREPSDIASVKVAHAERTPLAN</sequence>
<keyword evidence="3" id="KW-1185">Reference proteome</keyword>
<protein>
    <recommendedName>
        <fullName evidence="4">DUF4352 domain-containing protein</fullName>
    </recommendedName>
</protein>
<dbReference type="RefSeq" id="WP_279332484.1">
    <property type="nucleotide sequence ID" value="NZ_CP121682.1"/>
</dbReference>
<feature type="region of interest" description="Disordered" evidence="1">
    <location>
        <begin position="134"/>
        <end position="173"/>
    </location>
</feature>
<dbReference type="Proteomes" id="UP001216440">
    <property type="component" value="Chromosome"/>
</dbReference>
<name>A0ABY8JU24_9ACTN</name>
<dbReference type="EMBL" id="CP121682">
    <property type="protein sequence ID" value="WGD39484.1"/>
    <property type="molecule type" value="Genomic_DNA"/>
</dbReference>
<feature type="compositionally biased region" description="Basic and acidic residues" evidence="1">
    <location>
        <begin position="164"/>
        <end position="173"/>
    </location>
</feature>
<gene>
    <name evidence="2" type="ORF">PYS65_04650</name>
</gene>
<evidence type="ECO:0000256" key="1">
    <source>
        <dbReference type="SAM" id="MobiDB-lite"/>
    </source>
</evidence>